<dbReference type="Pfam" id="PF05564">
    <property type="entry name" value="Auxin_repressed"/>
    <property type="match status" value="1"/>
</dbReference>
<keyword evidence="4" id="KW-1185">Reference proteome</keyword>
<feature type="region of interest" description="Disordered" evidence="2">
    <location>
        <begin position="1"/>
        <end position="90"/>
    </location>
</feature>
<dbReference type="EMBL" id="JACMSC010000004">
    <property type="protein sequence ID" value="KAG6525149.1"/>
    <property type="molecule type" value="Genomic_DNA"/>
</dbReference>
<evidence type="ECO:0000313" key="3">
    <source>
        <dbReference type="EMBL" id="KAG6525149.1"/>
    </source>
</evidence>
<sequence length="151" mass="15936">MGLLHHLWDDTVAGPLPDSGLGRLRKSSSFSPSSSSAAAKPLPAALQVTRSITILRSGGPPSPSSAAGSPRSVPDSPVSVPTPRGDWKRLRRKLAPVVGEGSEAVEPRKPTVYDWFGGDKCFGQMNQSLKSGKTKAPAELLLVDDVDYNFG</sequence>
<gene>
    <name evidence="3" type="ORF">ZIOFF_015101</name>
</gene>
<evidence type="ECO:0000313" key="4">
    <source>
        <dbReference type="Proteomes" id="UP000734854"/>
    </source>
</evidence>
<feature type="compositionally biased region" description="Low complexity" evidence="2">
    <location>
        <begin position="27"/>
        <end position="46"/>
    </location>
</feature>
<comment type="similarity">
    <text evidence="1">Belongs to the DRM1/ARP family.</text>
</comment>
<reference evidence="3 4" key="1">
    <citation type="submission" date="2020-08" db="EMBL/GenBank/DDBJ databases">
        <title>Plant Genome Project.</title>
        <authorList>
            <person name="Zhang R.-G."/>
        </authorList>
    </citation>
    <scope>NUCLEOTIDE SEQUENCE [LARGE SCALE GENOMIC DNA]</scope>
    <source>
        <tissue evidence="3">Rhizome</tissue>
    </source>
</reference>
<name>A0A8J5LT28_ZINOF</name>
<proteinExistence type="inferred from homology"/>
<dbReference type="AlphaFoldDB" id="A0A8J5LT28"/>
<dbReference type="InterPro" id="IPR008406">
    <property type="entry name" value="DRM/ARP"/>
</dbReference>
<evidence type="ECO:0000256" key="1">
    <source>
        <dbReference type="ARBA" id="ARBA00010502"/>
    </source>
</evidence>
<dbReference type="Proteomes" id="UP000734854">
    <property type="component" value="Unassembled WGS sequence"/>
</dbReference>
<dbReference type="PANTHER" id="PTHR33565">
    <property type="entry name" value="DORMANCY-ASSOCIATED PROTEIN 1"/>
    <property type="match status" value="1"/>
</dbReference>
<feature type="compositionally biased region" description="Low complexity" evidence="2">
    <location>
        <begin position="56"/>
        <end position="81"/>
    </location>
</feature>
<accession>A0A8J5LT28</accession>
<organism evidence="3 4">
    <name type="scientific">Zingiber officinale</name>
    <name type="common">Ginger</name>
    <name type="synonym">Amomum zingiber</name>
    <dbReference type="NCBI Taxonomy" id="94328"/>
    <lineage>
        <taxon>Eukaryota</taxon>
        <taxon>Viridiplantae</taxon>
        <taxon>Streptophyta</taxon>
        <taxon>Embryophyta</taxon>
        <taxon>Tracheophyta</taxon>
        <taxon>Spermatophyta</taxon>
        <taxon>Magnoliopsida</taxon>
        <taxon>Liliopsida</taxon>
        <taxon>Zingiberales</taxon>
        <taxon>Zingiberaceae</taxon>
        <taxon>Zingiber</taxon>
    </lineage>
</organism>
<dbReference type="PANTHER" id="PTHR33565:SF33">
    <property type="entry name" value="OS08G0453200 PROTEIN"/>
    <property type="match status" value="1"/>
</dbReference>
<evidence type="ECO:0000256" key="2">
    <source>
        <dbReference type="SAM" id="MobiDB-lite"/>
    </source>
</evidence>
<protein>
    <submittedName>
        <fullName evidence="3">Uncharacterized protein</fullName>
    </submittedName>
</protein>
<comment type="caution">
    <text evidence="3">The sequence shown here is derived from an EMBL/GenBank/DDBJ whole genome shotgun (WGS) entry which is preliminary data.</text>
</comment>